<proteinExistence type="predicted"/>
<organism evidence="1 2">
    <name type="scientific">Avena sativa</name>
    <name type="common">Oat</name>
    <dbReference type="NCBI Taxonomy" id="4498"/>
    <lineage>
        <taxon>Eukaryota</taxon>
        <taxon>Viridiplantae</taxon>
        <taxon>Streptophyta</taxon>
        <taxon>Embryophyta</taxon>
        <taxon>Tracheophyta</taxon>
        <taxon>Spermatophyta</taxon>
        <taxon>Magnoliopsida</taxon>
        <taxon>Liliopsida</taxon>
        <taxon>Poales</taxon>
        <taxon>Poaceae</taxon>
        <taxon>BOP clade</taxon>
        <taxon>Pooideae</taxon>
        <taxon>Poodae</taxon>
        <taxon>Poeae</taxon>
        <taxon>Poeae Chloroplast Group 1 (Aveneae type)</taxon>
        <taxon>Aveninae</taxon>
        <taxon>Avena</taxon>
    </lineage>
</organism>
<evidence type="ECO:0000313" key="2">
    <source>
        <dbReference type="Proteomes" id="UP001732700"/>
    </source>
</evidence>
<reference evidence="1" key="2">
    <citation type="submission" date="2025-09" db="UniProtKB">
        <authorList>
            <consortium name="EnsemblPlants"/>
        </authorList>
    </citation>
    <scope>IDENTIFICATION</scope>
</reference>
<accession>A0ACD5W999</accession>
<keyword evidence="2" id="KW-1185">Reference proteome</keyword>
<sequence length="441" mass="48181">MPPLRRHRDRACSAATPYPNGGFLSRRHRRSRSRRARADDDDGGLPADVLSEIFVRASSGVADVARFSSTCRSWGLIAATHAAAICRALPPPTQYHTHLTLGFFHQENEDVRAFHRRRRPRDSPQPSFVPTASASRLLGPLPLGSHLLGGLFDHARPVASRNGRLVLELRRQERAQGLTLSVCNPMTGEVSVLPALSGEDCPGYYACAILTGHDLDAGTPLGFFRVLLVYNRPSFTALRIFSSDVGSWGPEGRKPGAKMDAGKLRRLGPAVVVGGVAYWPMHRAALGVRLDGAPTEAIMDVCFIPYVQHYFPQFRLMGVTPDGSLSFVFALFTHGLSITVDSLKPSTPSKWEFREFIKLPEAPASPTIPPTAFKLRWFNEKSGTVLFTTTQGGEAVGGAFMVNLATRSVEKLAGGLDCHGWRNFCGYEMDRAGLLASLARF</sequence>
<reference evidence="1" key="1">
    <citation type="submission" date="2021-05" db="EMBL/GenBank/DDBJ databases">
        <authorList>
            <person name="Scholz U."/>
            <person name="Mascher M."/>
            <person name="Fiebig A."/>
        </authorList>
    </citation>
    <scope>NUCLEOTIDE SEQUENCE [LARGE SCALE GENOMIC DNA]</scope>
</reference>
<evidence type="ECO:0000313" key="1">
    <source>
        <dbReference type="EnsemblPlants" id="AVESA.00010b.r2.4AG0598330.1.CDS.1"/>
    </source>
</evidence>
<dbReference type="Proteomes" id="UP001732700">
    <property type="component" value="Chromosome 4A"/>
</dbReference>
<protein>
    <submittedName>
        <fullName evidence="1">Uncharacterized protein</fullName>
    </submittedName>
</protein>
<name>A0ACD5W999_AVESA</name>
<dbReference type="EnsemblPlants" id="AVESA.00010b.r2.4AG0598330.1">
    <property type="protein sequence ID" value="AVESA.00010b.r2.4AG0598330.1.CDS.1"/>
    <property type="gene ID" value="AVESA.00010b.r2.4AG0598330"/>
</dbReference>